<dbReference type="EMBL" id="CAMGYJ010000002">
    <property type="protein sequence ID" value="CAI0382778.1"/>
    <property type="molecule type" value="Genomic_DNA"/>
</dbReference>
<comment type="caution">
    <text evidence="2">The sequence shown here is derived from an EMBL/GenBank/DDBJ whole genome shotgun (WGS) entry which is preliminary data.</text>
</comment>
<dbReference type="GO" id="GO:0010073">
    <property type="term" value="P:meristem maintenance"/>
    <property type="evidence" value="ECO:0007669"/>
    <property type="project" value="InterPro"/>
</dbReference>
<dbReference type="PANTHER" id="PTHR46033">
    <property type="entry name" value="PROTEIN MAIN-LIKE 2"/>
    <property type="match status" value="1"/>
</dbReference>
<feature type="domain" description="Aminotransferase-like plant mobile" evidence="1">
    <location>
        <begin position="12"/>
        <end position="78"/>
    </location>
</feature>
<proteinExistence type="predicted"/>
<name>A0AAV0HE30_9ROSI</name>
<evidence type="ECO:0000259" key="1">
    <source>
        <dbReference type="Pfam" id="PF10536"/>
    </source>
</evidence>
<evidence type="ECO:0000313" key="2">
    <source>
        <dbReference type="EMBL" id="CAI0382778.1"/>
    </source>
</evidence>
<dbReference type="AlphaFoldDB" id="A0AAV0HE30"/>
<reference evidence="2" key="1">
    <citation type="submission" date="2022-08" db="EMBL/GenBank/DDBJ databases">
        <authorList>
            <person name="Gutierrez-Valencia J."/>
        </authorList>
    </citation>
    <scope>NUCLEOTIDE SEQUENCE</scope>
</reference>
<accession>A0AAV0HE30</accession>
<dbReference type="InterPro" id="IPR019557">
    <property type="entry name" value="AminoTfrase-like_pln_mobile"/>
</dbReference>
<dbReference type="PANTHER" id="PTHR46033:SF8">
    <property type="entry name" value="PROTEIN MAINTENANCE OF MERISTEMS-LIKE"/>
    <property type="match status" value="1"/>
</dbReference>
<protein>
    <recommendedName>
        <fullName evidence="1">Aminotransferase-like plant mobile domain-containing protein</fullName>
    </recommendedName>
</protein>
<dbReference type="Proteomes" id="UP001154282">
    <property type="component" value="Unassembled WGS sequence"/>
</dbReference>
<organism evidence="2 3">
    <name type="scientific">Linum tenue</name>
    <dbReference type="NCBI Taxonomy" id="586396"/>
    <lineage>
        <taxon>Eukaryota</taxon>
        <taxon>Viridiplantae</taxon>
        <taxon>Streptophyta</taxon>
        <taxon>Embryophyta</taxon>
        <taxon>Tracheophyta</taxon>
        <taxon>Spermatophyta</taxon>
        <taxon>Magnoliopsida</taxon>
        <taxon>eudicotyledons</taxon>
        <taxon>Gunneridae</taxon>
        <taxon>Pentapetalae</taxon>
        <taxon>rosids</taxon>
        <taxon>fabids</taxon>
        <taxon>Malpighiales</taxon>
        <taxon>Linaceae</taxon>
        <taxon>Linum</taxon>
    </lineage>
</organism>
<dbReference type="Pfam" id="PF10536">
    <property type="entry name" value="PMD"/>
    <property type="match status" value="1"/>
</dbReference>
<gene>
    <name evidence="2" type="ORF">LITE_LOCUS3704</name>
</gene>
<sequence>MAPYIERTGLGMLRHFMRIEIDNDLLTAMSKRWHPETHMFHLPEGEMTITLKDVALLTGLPISGEAIIGTTTKPEGGWGLSFLLNWDLTCRPPHQFKYGGIHHRMRDKCQSRGS</sequence>
<evidence type="ECO:0000313" key="3">
    <source>
        <dbReference type="Proteomes" id="UP001154282"/>
    </source>
</evidence>
<dbReference type="InterPro" id="IPR044824">
    <property type="entry name" value="MAIN-like"/>
</dbReference>
<keyword evidence="3" id="KW-1185">Reference proteome</keyword>